<dbReference type="InterPro" id="IPR036707">
    <property type="entry name" value="MinE_sf"/>
</dbReference>
<organism evidence="5 6">
    <name type="scientific">Deinococcus radiophilus</name>
    <dbReference type="NCBI Taxonomy" id="32062"/>
    <lineage>
        <taxon>Bacteria</taxon>
        <taxon>Thermotogati</taxon>
        <taxon>Deinococcota</taxon>
        <taxon>Deinococci</taxon>
        <taxon>Deinococcales</taxon>
        <taxon>Deinococcaceae</taxon>
        <taxon>Deinococcus</taxon>
    </lineage>
</organism>
<comment type="function">
    <text evidence="2 3">Prevents the cell division inhibition by proteins MinC and MinD at internal division sites while permitting inhibition at polar sites. This ensures cell division at the proper site by restricting the formation of a division septum at the midpoint of the long axis of the cell.</text>
</comment>
<evidence type="ECO:0000313" key="6">
    <source>
        <dbReference type="Proteomes" id="UP000277766"/>
    </source>
</evidence>
<evidence type="ECO:0000256" key="3">
    <source>
        <dbReference type="HAMAP-Rule" id="MF_00262"/>
    </source>
</evidence>
<keyword evidence="6" id="KW-1185">Reference proteome</keyword>
<sequence length="90" mass="10096">MFGWFKSREEKSKEALRDRLELVLAYDRANVSPGKIDALRADLLEVVRKHFPAGESSIEVEQMGDKMVLSANIPLESGTRPGPRRGSPEQ</sequence>
<evidence type="ECO:0000256" key="1">
    <source>
        <dbReference type="ARBA" id="ARBA00008168"/>
    </source>
</evidence>
<keyword evidence="3" id="KW-0131">Cell cycle</keyword>
<gene>
    <name evidence="3 5" type="primary">minE</name>
    <name evidence="5" type="ORF">EJ104_05955</name>
</gene>
<dbReference type="GO" id="GO:0032955">
    <property type="term" value="P:regulation of division septum assembly"/>
    <property type="evidence" value="ECO:0007669"/>
    <property type="project" value="InterPro"/>
</dbReference>
<evidence type="ECO:0000256" key="2">
    <source>
        <dbReference type="ARBA" id="ARBA00025265"/>
    </source>
</evidence>
<dbReference type="Gene3D" id="3.30.1070.10">
    <property type="entry name" value="Cell division topological specificity factor MinE"/>
    <property type="match status" value="1"/>
</dbReference>
<dbReference type="Pfam" id="PF03776">
    <property type="entry name" value="MinE"/>
    <property type="match status" value="1"/>
</dbReference>
<dbReference type="RefSeq" id="WP_126351851.1">
    <property type="nucleotide sequence ID" value="NZ_CP086380.1"/>
</dbReference>
<feature type="region of interest" description="Disordered" evidence="4">
    <location>
        <begin position="71"/>
        <end position="90"/>
    </location>
</feature>
<evidence type="ECO:0000256" key="4">
    <source>
        <dbReference type="SAM" id="MobiDB-lite"/>
    </source>
</evidence>
<dbReference type="GO" id="GO:0051301">
    <property type="term" value="P:cell division"/>
    <property type="evidence" value="ECO:0007669"/>
    <property type="project" value="UniProtKB-KW"/>
</dbReference>
<dbReference type="InterPro" id="IPR005527">
    <property type="entry name" value="MinE"/>
</dbReference>
<comment type="caution">
    <text evidence="5">The sequence shown here is derived from an EMBL/GenBank/DDBJ whole genome shotgun (WGS) entry which is preliminary data.</text>
</comment>
<comment type="similarity">
    <text evidence="1 3">Belongs to the MinE family.</text>
</comment>
<name>A0A3S0I9J0_9DEIO</name>
<accession>A0A3S0I9J0</accession>
<evidence type="ECO:0000313" key="5">
    <source>
        <dbReference type="EMBL" id="RTR27728.1"/>
    </source>
</evidence>
<dbReference type="OrthoDB" id="71205at2"/>
<proteinExistence type="inferred from homology"/>
<dbReference type="EMBL" id="RXPE01000009">
    <property type="protein sequence ID" value="RTR27728.1"/>
    <property type="molecule type" value="Genomic_DNA"/>
</dbReference>
<dbReference type="SUPFAM" id="SSF55229">
    <property type="entry name" value="Cell division protein MinE topological specificity domain"/>
    <property type="match status" value="1"/>
</dbReference>
<reference evidence="5 6" key="1">
    <citation type="submission" date="2018-12" db="EMBL/GenBank/DDBJ databases">
        <title>Deinococcus radiophilus ATCC 27603 genome sequencing and assembly.</title>
        <authorList>
            <person name="Maclea K.S."/>
            <person name="Maynard C.R."/>
        </authorList>
    </citation>
    <scope>NUCLEOTIDE SEQUENCE [LARGE SCALE GENOMIC DNA]</scope>
    <source>
        <strain evidence="5 6">ATCC 27603</strain>
    </source>
</reference>
<dbReference type="Proteomes" id="UP000277766">
    <property type="component" value="Unassembled WGS sequence"/>
</dbReference>
<protein>
    <recommendedName>
        <fullName evidence="3">Cell division topological specificity factor</fullName>
    </recommendedName>
</protein>
<dbReference type="NCBIfam" id="TIGR01215">
    <property type="entry name" value="minE"/>
    <property type="match status" value="1"/>
</dbReference>
<dbReference type="AlphaFoldDB" id="A0A3S0I9J0"/>
<dbReference type="HAMAP" id="MF_00262">
    <property type="entry name" value="MinE"/>
    <property type="match status" value="1"/>
</dbReference>
<keyword evidence="3 5" id="KW-0132">Cell division</keyword>